<gene>
    <name evidence="1" type="ORF">D9757_005649</name>
</gene>
<evidence type="ECO:0000313" key="1">
    <source>
        <dbReference type="EMBL" id="KAF5388855.1"/>
    </source>
</evidence>
<reference evidence="1 2" key="1">
    <citation type="journal article" date="2020" name="ISME J.">
        <title>Uncovering the hidden diversity of litter-decomposition mechanisms in mushroom-forming fungi.</title>
        <authorList>
            <person name="Floudas D."/>
            <person name="Bentzer J."/>
            <person name="Ahren D."/>
            <person name="Johansson T."/>
            <person name="Persson P."/>
            <person name="Tunlid A."/>
        </authorList>
    </citation>
    <scope>NUCLEOTIDE SEQUENCE [LARGE SCALE GENOMIC DNA]</scope>
    <source>
        <strain evidence="1 2">CBS 406.79</strain>
    </source>
</reference>
<dbReference type="EMBL" id="JAACJN010000026">
    <property type="protein sequence ID" value="KAF5388855.1"/>
    <property type="molecule type" value="Genomic_DNA"/>
</dbReference>
<name>A0A8H5HST5_9AGAR</name>
<dbReference type="Proteomes" id="UP000518752">
    <property type="component" value="Unassembled WGS sequence"/>
</dbReference>
<accession>A0A8H5HST5</accession>
<organism evidence="1 2">
    <name type="scientific">Collybiopsis confluens</name>
    <dbReference type="NCBI Taxonomy" id="2823264"/>
    <lineage>
        <taxon>Eukaryota</taxon>
        <taxon>Fungi</taxon>
        <taxon>Dikarya</taxon>
        <taxon>Basidiomycota</taxon>
        <taxon>Agaricomycotina</taxon>
        <taxon>Agaricomycetes</taxon>
        <taxon>Agaricomycetidae</taxon>
        <taxon>Agaricales</taxon>
        <taxon>Marasmiineae</taxon>
        <taxon>Omphalotaceae</taxon>
        <taxon>Collybiopsis</taxon>
    </lineage>
</organism>
<proteinExistence type="predicted"/>
<dbReference type="AlphaFoldDB" id="A0A8H5HST5"/>
<dbReference type="OrthoDB" id="1882547at2759"/>
<dbReference type="PANTHER" id="PTHR36050">
    <property type="entry name" value="O-FUCOSYLTRANSFERASE 30"/>
    <property type="match status" value="1"/>
</dbReference>
<keyword evidence="2" id="KW-1185">Reference proteome</keyword>
<evidence type="ECO:0008006" key="3">
    <source>
        <dbReference type="Google" id="ProtNLM"/>
    </source>
</evidence>
<dbReference type="CDD" id="cd11296">
    <property type="entry name" value="O-FucT_like"/>
    <property type="match status" value="1"/>
</dbReference>
<dbReference type="PANTHER" id="PTHR36050:SF1">
    <property type="entry name" value="O-FUCOSYLTRANSFERASE 30"/>
    <property type="match status" value="1"/>
</dbReference>
<comment type="caution">
    <text evidence="1">The sequence shown here is derived from an EMBL/GenBank/DDBJ whole genome shotgun (WGS) entry which is preliminary data.</text>
</comment>
<protein>
    <recommendedName>
        <fullName evidence="3">O-fucosyltransferase family protein</fullName>
    </recommendedName>
</protein>
<dbReference type="Gene3D" id="3.40.50.11350">
    <property type="match status" value="1"/>
</dbReference>
<evidence type="ECO:0000313" key="2">
    <source>
        <dbReference type="Proteomes" id="UP000518752"/>
    </source>
</evidence>
<sequence length="418" mass="47430">MSIIEVDPHIEVCPRRNSPNEKFLSYLPHSGFNNQRIALENALTLSHILNRTLLIPPIRLGTPLRYVNYDSLYSFLALSGKDNLRHCSKISLNLPLPPECLDYFDYTFLPWDWLFDFPPIRALQSFIFRWNLTDAWIRECLNISSSDVHTFKDSSRYHFRFVDGHSAKQSKYLENIDIGMMASLSEPLLQIGTLFGSSRLHLAHPGNHRIRSQFRSSMVLMNPLLLQAAELVGQRLGDSFLGVHVRLGDGQFQLERETKARAVWLSLLKDVIGLSAEDTLALEEDFGSRVDSDLETVDNDSLRQCRGLYHTKPQLMALNTPLYIATDATDKDPSLALFFDTFPCTFVLSDFLGSLTALTRINNLYDGLELKKFLLPFIDAMIVGKARHATGTPGSTFSAYVTDVLWSSYRNFVIAERG</sequence>